<accession>A0A9Q3D5T0</accession>
<name>A0A9Q3D5T0_9BASI</name>
<proteinExistence type="predicted"/>
<evidence type="ECO:0000313" key="2">
    <source>
        <dbReference type="EMBL" id="MBW0494878.1"/>
    </source>
</evidence>
<sequence length="157" mass="17945">MINFDVNHIDNEPQNTESPPILNEAIHHETPVASPQNIQALKERETMKHDKMGQDMTDIMPDPEPEFSSTANFQGIFLSHIAEFADIFNSHSNITQESWKRGLDNINSIYKNQWHNLPTNDAHTFMPIGIKVISNQELKMLAWLEQLEIAGAFYLCA</sequence>
<keyword evidence="3" id="KW-1185">Reference proteome</keyword>
<dbReference type="AlphaFoldDB" id="A0A9Q3D5T0"/>
<evidence type="ECO:0000256" key="1">
    <source>
        <dbReference type="SAM" id="MobiDB-lite"/>
    </source>
</evidence>
<protein>
    <submittedName>
        <fullName evidence="2">Uncharacterized protein</fullName>
    </submittedName>
</protein>
<dbReference type="Proteomes" id="UP000765509">
    <property type="component" value="Unassembled WGS sequence"/>
</dbReference>
<feature type="region of interest" description="Disordered" evidence="1">
    <location>
        <begin position="1"/>
        <end position="20"/>
    </location>
</feature>
<gene>
    <name evidence="2" type="ORF">O181_034593</name>
</gene>
<reference evidence="2" key="1">
    <citation type="submission" date="2021-03" db="EMBL/GenBank/DDBJ databases">
        <title>Draft genome sequence of rust myrtle Austropuccinia psidii MF-1, a brazilian biotype.</title>
        <authorList>
            <person name="Quecine M.C."/>
            <person name="Pachon D.M.R."/>
            <person name="Bonatelli M.L."/>
            <person name="Correr F.H."/>
            <person name="Franceschini L.M."/>
            <person name="Leite T.F."/>
            <person name="Margarido G.R.A."/>
            <person name="Almeida C.A."/>
            <person name="Ferrarezi J.A."/>
            <person name="Labate C.A."/>
        </authorList>
    </citation>
    <scope>NUCLEOTIDE SEQUENCE</scope>
    <source>
        <strain evidence="2">MF-1</strain>
    </source>
</reference>
<comment type="caution">
    <text evidence="2">The sequence shown here is derived from an EMBL/GenBank/DDBJ whole genome shotgun (WGS) entry which is preliminary data.</text>
</comment>
<evidence type="ECO:0000313" key="3">
    <source>
        <dbReference type="Proteomes" id="UP000765509"/>
    </source>
</evidence>
<organism evidence="2 3">
    <name type="scientific">Austropuccinia psidii MF-1</name>
    <dbReference type="NCBI Taxonomy" id="1389203"/>
    <lineage>
        <taxon>Eukaryota</taxon>
        <taxon>Fungi</taxon>
        <taxon>Dikarya</taxon>
        <taxon>Basidiomycota</taxon>
        <taxon>Pucciniomycotina</taxon>
        <taxon>Pucciniomycetes</taxon>
        <taxon>Pucciniales</taxon>
        <taxon>Sphaerophragmiaceae</taxon>
        <taxon>Austropuccinia</taxon>
    </lineage>
</organism>
<dbReference type="EMBL" id="AVOT02012800">
    <property type="protein sequence ID" value="MBW0494878.1"/>
    <property type="molecule type" value="Genomic_DNA"/>
</dbReference>